<reference evidence="1 2" key="1">
    <citation type="journal article" date="2017" name="Sci. Rep.">
        <title>Characterization and diversity of phages infecting Aeromonas salmonicida subsp. salmonicida.</title>
        <authorList>
            <person name="Vincent A.T."/>
            <person name="Paquet V.E."/>
            <person name="Bernatchez A."/>
            <person name="Tremblay D.M."/>
            <person name="Moineau S."/>
            <person name="Charette S.J."/>
        </authorList>
    </citation>
    <scope>NUCLEOTIDE SEQUENCE [LARGE SCALE GENOMIC DNA]</scope>
</reference>
<protein>
    <recommendedName>
        <fullName evidence="3">DUF2116 family Zn-ribbon domain-containing protein</fullName>
    </recommendedName>
</protein>
<name>A0A219YBE7_9CAUD</name>
<dbReference type="Proteomes" id="UP000225772">
    <property type="component" value="Segment"/>
</dbReference>
<accession>A0A219YBE7</accession>
<evidence type="ECO:0000313" key="2">
    <source>
        <dbReference type="Proteomes" id="UP000225772"/>
    </source>
</evidence>
<organism evidence="1 2">
    <name type="scientific">Aeromonas phage 51</name>
    <dbReference type="NCBI Taxonomy" id="1932901"/>
    <lineage>
        <taxon>Viruses</taxon>
        <taxon>Duplodnaviria</taxon>
        <taxon>Heunggongvirae</taxon>
        <taxon>Uroviricota</taxon>
        <taxon>Caudoviricetes</taxon>
        <taxon>Popoffvirus</taxon>
        <taxon>Popoffvirus pv56</taxon>
    </lineage>
</organism>
<evidence type="ECO:0000313" key="1">
    <source>
        <dbReference type="EMBL" id="APU01277.1"/>
    </source>
</evidence>
<evidence type="ECO:0008006" key="3">
    <source>
        <dbReference type="Google" id="ProtNLM"/>
    </source>
</evidence>
<dbReference type="EMBL" id="KY290953">
    <property type="protein sequence ID" value="APU01277.1"/>
    <property type="molecule type" value="Genomic_DNA"/>
</dbReference>
<sequence length="42" mass="4969">MPQDLTCPVCGKTQRMQSNAKYCSDKCRQKKFRDSKKRESEK</sequence>
<proteinExistence type="predicted"/>